<keyword evidence="1" id="KW-0472">Membrane</keyword>
<name>A0A1E3Q0I8_LIPST</name>
<evidence type="ECO:0000256" key="1">
    <source>
        <dbReference type="SAM" id="Phobius"/>
    </source>
</evidence>
<keyword evidence="1" id="KW-0812">Transmembrane</keyword>
<proteinExistence type="predicted"/>
<dbReference type="AlphaFoldDB" id="A0A1E3Q0I8"/>
<protein>
    <submittedName>
        <fullName evidence="2">Uncharacterized protein</fullName>
    </submittedName>
</protein>
<organism evidence="2 3">
    <name type="scientific">Lipomyces starkeyi NRRL Y-11557</name>
    <dbReference type="NCBI Taxonomy" id="675824"/>
    <lineage>
        <taxon>Eukaryota</taxon>
        <taxon>Fungi</taxon>
        <taxon>Dikarya</taxon>
        <taxon>Ascomycota</taxon>
        <taxon>Saccharomycotina</taxon>
        <taxon>Lipomycetes</taxon>
        <taxon>Lipomycetales</taxon>
        <taxon>Lipomycetaceae</taxon>
        <taxon>Lipomyces</taxon>
    </lineage>
</organism>
<dbReference type="EMBL" id="KV454298">
    <property type="protein sequence ID" value="ODQ71014.1"/>
    <property type="molecule type" value="Genomic_DNA"/>
</dbReference>
<feature type="transmembrane region" description="Helical" evidence="1">
    <location>
        <begin position="21"/>
        <end position="40"/>
    </location>
</feature>
<evidence type="ECO:0000313" key="3">
    <source>
        <dbReference type="Proteomes" id="UP000094385"/>
    </source>
</evidence>
<accession>A0A1E3Q0I8</accession>
<keyword evidence="3" id="KW-1185">Reference proteome</keyword>
<gene>
    <name evidence="2" type="ORF">LIPSTDRAFT_112586</name>
</gene>
<keyword evidence="1" id="KW-1133">Transmembrane helix</keyword>
<reference evidence="2 3" key="1">
    <citation type="journal article" date="2016" name="Proc. Natl. Acad. Sci. U.S.A.">
        <title>Comparative genomics of biotechnologically important yeasts.</title>
        <authorList>
            <person name="Riley R."/>
            <person name="Haridas S."/>
            <person name="Wolfe K.H."/>
            <person name="Lopes M.R."/>
            <person name="Hittinger C.T."/>
            <person name="Goeker M."/>
            <person name="Salamov A.A."/>
            <person name="Wisecaver J.H."/>
            <person name="Long T.M."/>
            <person name="Calvey C.H."/>
            <person name="Aerts A.L."/>
            <person name="Barry K.W."/>
            <person name="Choi C."/>
            <person name="Clum A."/>
            <person name="Coughlan A.Y."/>
            <person name="Deshpande S."/>
            <person name="Douglass A.P."/>
            <person name="Hanson S.J."/>
            <person name="Klenk H.-P."/>
            <person name="LaButti K.M."/>
            <person name="Lapidus A."/>
            <person name="Lindquist E.A."/>
            <person name="Lipzen A.M."/>
            <person name="Meier-Kolthoff J.P."/>
            <person name="Ohm R.A."/>
            <person name="Otillar R.P."/>
            <person name="Pangilinan J.L."/>
            <person name="Peng Y."/>
            <person name="Rokas A."/>
            <person name="Rosa C.A."/>
            <person name="Scheuner C."/>
            <person name="Sibirny A.A."/>
            <person name="Slot J.C."/>
            <person name="Stielow J.B."/>
            <person name="Sun H."/>
            <person name="Kurtzman C.P."/>
            <person name="Blackwell M."/>
            <person name="Grigoriev I.V."/>
            <person name="Jeffries T.W."/>
        </authorList>
    </citation>
    <scope>NUCLEOTIDE SEQUENCE [LARGE SCALE GENOMIC DNA]</scope>
    <source>
        <strain evidence="2 3">NRRL Y-11557</strain>
    </source>
</reference>
<sequence length="137" mass="14744">MGMSHMFGATLGAASIPTSQIAPIIIIITFLYLLEIVSAYDHGTLCVSAVYHAYDTYFQGRIETVVEESGLGVSQEGVDLTKVMTPDDLVIVDLIGSARVRTEFKVGIHVCTLHGQWSSQFQIPPLAPTTSVQMNGG</sequence>
<dbReference type="Proteomes" id="UP000094385">
    <property type="component" value="Unassembled WGS sequence"/>
</dbReference>
<evidence type="ECO:0000313" key="2">
    <source>
        <dbReference type="EMBL" id="ODQ71014.1"/>
    </source>
</evidence>